<dbReference type="OrthoDB" id="9765330at2"/>
<dbReference type="SUPFAM" id="SSF53756">
    <property type="entry name" value="UDP-Glycosyltransferase/glycogen phosphorylase"/>
    <property type="match status" value="1"/>
</dbReference>
<proteinExistence type="predicted"/>
<dbReference type="GO" id="GO:0016757">
    <property type="term" value="F:glycosyltransferase activity"/>
    <property type="evidence" value="ECO:0007669"/>
    <property type="project" value="InterPro"/>
</dbReference>
<keyword evidence="1 4" id="KW-0808">Transferase</keyword>
<organism evidence="4 5">
    <name type="scientific">Pedococcus cremeus</name>
    <dbReference type="NCBI Taxonomy" id="587636"/>
    <lineage>
        <taxon>Bacteria</taxon>
        <taxon>Bacillati</taxon>
        <taxon>Actinomycetota</taxon>
        <taxon>Actinomycetes</taxon>
        <taxon>Micrococcales</taxon>
        <taxon>Intrasporangiaceae</taxon>
        <taxon>Pedococcus</taxon>
    </lineage>
</organism>
<dbReference type="EMBL" id="FOHB01000002">
    <property type="protein sequence ID" value="SER95285.1"/>
    <property type="molecule type" value="Genomic_DNA"/>
</dbReference>
<reference evidence="5" key="1">
    <citation type="submission" date="2016-10" db="EMBL/GenBank/DDBJ databases">
        <authorList>
            <person name="Varghese N."/>
            <person name="Submissions S."/>
        </authorList>
    </citation>
    <scope>NUCLEOTIDE SEQUENCE [LARGE SCALE GENOMIC DNA]</scope>
    <source>
        <strain evidence="5">CGMCC 1.6963</strain>
    </source>
</reference>
<keyword evidence="5" id="KW-1185">Reference proteome</keyword>
<dbReference type="PANTHER" id="PTHR46401:SF2">
    <property type="entry name" value="GLYCOSYLTRANSFERASE WBBK-RELATED"/>
    <property type="match status" value="1"/>
</dbReference>
<feature type="domain" description="Glycosyl transferase family 1" evidence="3">
    <location>
        <begin position="172"/>
        <end position="331"/>
    </location>
</feature>
<feature type="region of interest" description="Disordered" evidence="2">
    <location>
        <begin position="1"/>
        <end position="24"/>
    </location>
</feature>
<feature type="compositionally biased region" description="Low complexity" evidence="2">
    <location>
        <begin position="1"/>
        <end position="10"/>
    </location>
</feature>
<evidence type="ECO:0000313" key="5">
    <source>
        <dbReference type="Proteomes" id="UP000199019"/>
    </source>
</evidence>
<sequence>MTTAHVVVPDAVDDPTRPSGGNTYDRRIWTGLTELGWSVRLHTVPGPRPGPDTQAPAALAESLEGVTDGSIVLLDGLVASWAPEVVVRAATRLRVTVLVHTPLAALLDEDVAEAAHRSELAVLSAAAAVLTTSAWTRRWLLDRYELDAGRVHMARAGTDTADLASGTTTGGQLLCVAAVVPGKGHDQLVQALAQLTDLPWRCTFVGALHLDPPFVRRVMREAEEAGIADRLRLTGPLGEDDLDALYAAADAVLLASRFETYGLVVTEALARGLPVVAARVGGVAEALGRGPDGTRPGLLVPAGDPEAFAGAVRSWLCDAELRAALRRSAHERRLLLAPWSVTARRVADVLEQTGAEA</sequence>
<dbReference type="Pfam" id="PF00534">
    <property type="entry name" value="Glycos_transf_1"/>
    <property type="match status" value="1"/>
</dbReference>
<dbReference type="Gene3D" id="3.40.50.2000">
    <property type="entry name" value="Glycogen Phosphorylase B"/>
    <property type="match status" value="1"/>
</dbReference>
<evidence type="ECO:0000256" key="1">
    <source>
        <dbReference type="ARBA" id="ARBA00022679"/>
    </source>
</evidence>
<dbReference type="STRING" id="587636.SAMN05216199_1560"/>
<name>A0A1H9TDG2_9MICO</name>
<dbReference type="GO" id="GO:0009103">
    <property type="term" value="P:lipopolysaccharide biosynthetic process"/>
    <property type="evidence" value="ECO:0007669"/>
    <property type="project" value="TreeGrafter"/>
</dbReference>
<dbReference type="CDD" id="cd03801">
    <property type="entry name" value="GT4_PimA-like"/>
    <property type="match status" value="1"/>
</dbReference>
<evidence type="ECO:0000256" key="2">
    <source>
        <dbReference type="SAM" id="MobiDB-lite"/>
    </source>
</evidence>
<dbReference type="InterPro" id="IPR001296">
    <property type="entry name" value="Glyco_trans_1"/>
</dbReference>
<dbReference type="PANTHER" id="PTHR46401">
    <property type="entry name" value="GLYCOSYLTRANSFERASE WBBK-RELATED"/>
    <property type="match status" value="1"/>
</dbReference>
<accession>A0A1H9TDG2</accession>
<dbReference type="Proteomes" id="UP000199019">
    <property type="component" value="Unassembled WGS sequence"/>
</dbReference>
<evidence type="ECO:0000259" key="3">
    <source>
        <dbReference type="Pfam" id="PF00534"/>
    </source>
</evidence>
<dbReference type="AlphaFoldDB" id="A0A1H9TDG2"/>
<gene>
    <name evidence="4" type="ORF">SAMN05216199_1560</name>
</gene>
<evidence type="ECO:0000313" key="4">
    <source>
        <dbReference type="EMBL" id="SER95285.1"/>
    </source>
</evidence>
<protein>
    <submittedName>
        <fullName evidence="4">Glycosyl transferases group 1</fullName>
    </submittedName>
</protein>